<reference evidence="2" key="1">
    <citation type="submission" date="2025-08" db="UniProtKB">
        <authorList>
            <consortium name="RefSeq"/>
        </authorList>
    </citation>
    <scope>IDENTIFICATION</scope>
    <source>
        <tissue evidence="2">Testes</tissue>
    </source>
</reference>
<name>A0ABM0MWM3_SACKO</name>
<feature type="non-terminal residue" evidence="2">
    <location>
        <position position="1"/>
    </location>
</feature>
<accession>A0ABM0MWM3</accession>
<sequence>QSESFFIRPVCAHDVLNEIDKFDIRKSIGYDGIHPQLVKVAAEYIAEPIAYIINCSLSKGVFPDKLKKARVTPIFKKGCAYEVGNYSRSPFYLSQQTIRIIRNKQLCAFMDKFKILSENQYGFRKQYSSL</sequence>
<organism evidence="1 2">
    <name type="scientific">Saccoglossus kowalevskii</name>
    <name type="common">Acorn worm</name>
    <dbReference type="NCBI Taxonomy" id="10224"/>
    <lineage>
        <taxon>Eukaryota</taxon>
        <taxon>Metazoa</taxon>
        <taxon>Hemichordata</taxon>
        <taxon>Enteropneusta</taxon>
        <taxon>Harrimaniidae</taxon>
        <taxon>Saccoglossus</taxon>
    </lineage>
</organism>
<dbReference type="GeneID" id="102804617"/>
<evidence type="ECO:0000313" key="1">
    <source>
        <dbReference type="Proteomes" id="UP000694865"/>
    </source>
</evidence>
<proteinExistence type="predicted"/>
<dbReference type="Proteomes" id="UP000694865">
    <property type="component" value="Unplaced"/>
</dbReference>
<protein>
    <submittedName>
        <fullName evidence="2">Uncharacterized protein LOC102804617</fullName>
    </submittedName>
</protein>
<dbReference type="PANTHER" id="PTHR33395">
    <property type="entry name" value="TRANSCRIPTASE, PUTATIVE-RELATED-RELATED"/>
    <property type="match status" value="1"/>
</dbReference>
<evidence type="ECO:0000313" key="2">
    <source>
        <dbReference type="RefSeq" id="XP_006824414.1"/>
    </source>
</evidence>
<gene>
    <name evidence="2" type="primary">LOC102804617</name>
</gene>
<dbReference type="RefSeq" id="XP_006824414.1">
    <property type="nucleotide sequence ID" value="XM_006824351.1"/>
</dbReference>
<keyword evidence="1" id="KW-1185">Reference proteome</keyword>
<dbReference type="PANTHER" id="PTHR33395:SF22">
    <property type="entry name" value="REVERSE TRANSCRIPTASE DOMAIN-CONTAINING PROTEIN"/>
    <property type="match status" value="1"/>
</dbReference>